<feature type="transmembrane region" description="Helical" evidence="7">
    <location>
        <begin position="871"/>
        <end position="894"/>
    </location>
</feature>
<dbReference type="InterPro" id="IPR011701">
    <property type="entry name" value="MFS"/>
</dbReference>
<dbReference type="CDD" id="cd17352">
    <property type="entry name" value="MFS_MCT_SLC16"/>
    <property type="match status" value="1"/>
</dbReference>
<evidence type="ECO:0000256" key="7">
    <source>
        <dbReference type="SAM" id="Phobius"/>
    </source>
</evidence>
<dbReference type="AlphaFoldDB" id="A0A1W2TS44"/>
<dbReference type="GO" id="GO:0016020">
    <property type="term" value="C:membrane"/>
    <property type="evidence" value="ECO:0007669"/>
    <property type="project" value="UniProtKB-SubCell"/>
</dbReference>
<proteinExistence type="predicted"/>
<evidence type="ECO:0000313" key="9">
    <source>
        <dbReference type="EMBL" id="GAP91334.1"/>
    </source>
</evidence>
<dbReference type="InterPro" id="IPR020846">
    <property type="entry name" value="MFS_dom"/>
</dbReference>
<dbReference type="Gene3D" id="3.50.50.60">
    <property type="entry name" value="FAD/NAD(P)-binding domain"/>
    <property type="match status" value="1"/>
</dbReference>
<evidence type="ECO:0000256" key="4">
    <source>
        <dbReference type="ARBA" id="ARBA00022630"/>
    </source>
</evidence>
<comment type="cofactor">
    <cofactor evidence="1">
        <name>FAD</name>
        <dbReference type="ChEBI" id="CHEBI:57692"/>
    </cofactor>
</comment>
<dbReference type="GO" id="GO:0071949">
    <property type="term" value="F:FAD binding"/>
    <property type="evidence" value="ECO:0007669"/>
    <property type="project" value="InterPro"/>
</dbReference>
<dbReference type="InterPro" id="IPR036259">
    <property type="entry name" value="MFS_trans_sf"/>
</dbReference>
<dbReference type="Proteomes" id="UP000054516">
    <property type="component" value="Unassembled WGS sequence"/>
</dbReference>
<dbReference type="Gene3D" id="3.30.9.10">
    <property type="entry name" value="D-Amino Acid Oxidase, subunit A, domain 2"/>
    <property type="match status" value="1"/>
</dbReference>
<organism evidence="9">
    <name type="scientific">Rosellinia necatrix</name>
    <name type="common">White root-rot fungus</name>
    <dbReference type="NCBI Taxonomy" id="77044"/>
    <lineage>
        <taxon>Eukaryota</taxon>
        <taxon>Fungi</taxon>
        <taxon>Dikarya</taxon>
        <taxon>Ascomycota</taxon>
        <taxon>Pezizomycotina</taxon>
        <taxon>Sordariomycetes</taxon>
        <taxon>Xylariomycetidae</taxon>
        <taxon>Xylariales</taxon>
        <taxon>Xylariaceae</taxon>
        <taxon>Rosellinia</taxon>
    </lineage>
</organism>
<evidence type="ECO:0000313" key="10">
    <source>
        <dbReference type="Proteomes" id="UP000054516"/>
    </source>
</evidence>
<evidence type="ECO:0000256" key="1">
    <source>
        <dbReference type="ARBA" id="ARBA00001974"/>
    </source>
</evidence>
<dbReference type="Gene3D" id="3.40.30.120">
    <property type="match status" value="1"/>
</dbReference>
<dbReference type="PRINTS" id="PR00420">
    <property type="entry name" value="RNGMNOXGNASE"/>
</dbReference>
<feature type="transmembrane region" description="Helical" evidence="7">
    <location>
        <begin position="700"/>
        <end position="720"/>
    </location>
</feature>
<dbReference type="OrthoDB" id="1716816at2759"/>
<gene>
    <name evidence="9" type="ORF">SAMD00023353_6000380</name>
</gene>
<dbReference type="SUPFAM" id="SSF51905">
    <property type="entry name" value="FAD/NAD(P)-binding domain"/>
    <property type="match status" value="1"/>
</dbReference>
<keyword evidence="6" id="KW-0560">Oxidoreductase</keyword>
<dbReference type="PANTHER" id="PTHR43004:SF19">
    <property type="entry name" value="BINDING MONOOXYGENASE, PUTATIVE (JCVI)-RELATED"/>
    <property type="match status" value="1"/>
</dbReference>
<dbReference type="InterPro" id="IPR050641">
    <property type="entry name" value="RIFMO-like"/>
</dbReference>
<feature type="transmembrane region" description="Helical" evidence="7">
    <location>
        <begin position="778"/>
        <end position="796"/>
    </location>
</feature>
<dbReference type="InterPro" id="IPR002938">
    <property type="entry name" value="FAD-bd"/>
</dbReference>
<dbReference type="SUPFAM" id="SSF103473">
    <property type="entry name" value="MFS general substrate transporter"/>
    <property type="match status" value="1"/>
</dbReference>
<dbReference type="InterPro" id="IPR036188">
    <property type="entry name" value="FAD/NAD-bd_sf"/>
</dbReference>
<evidence type="ECO:0000256" key="6">
    <source>
        <dbReference type="ARBA" id="ARBA00023002"/>
    </source>
</evidence>
<feature type="transmembrane region" description="Helical" evidence="7">
    <location>
        <begin position="803"/>
        <end position="824"/>
    </location>
</feature>
<keyword evidence="7" id="KW-0812">Transmembrane</keyword>
<feature type="transmembrane region" description="Helical" evidence="7">
    <location>
        <begin position="579"/>
        <end position="599"/>
    </location>
</feature>
<feature type="transmembrane region" description="Helical" evidence="7">
    <location>
        <begin position="669"/>
        <end position="688"/>
    </location>
</feature>
<evidence type="ECO:0000256" key="2">
    <source>
        <dbReference type="ARBA" id="ARBA00004141"/>
    </source>
</evidence>
<feature type="transmembrane region" description="Helical" evidence="7">
    <location>
        <begin position="741"/>
        <end position="758"/>
    </location>
</feature>
<evidence type="ECO:0000256" key="5">
    <source>
        <dbReference type="ARBA" id="ARBA00022827"/>
    </source>
</evidence>
<feature type="transmembrane region" description="Helical" evidence="7">
    <location>
        <begin position="611"/>
        <end position="629"/>
    </location>
</feature>
<reference evidence="9" key="1">
    <citation type="submission" date="2016-03" db="EMBL/GenBank/DDBJ databases">
        <title>Draft genome sequence of Rosellinia necatrix.</title>
        <authorList>
            <person name="Kanematsu S."/>
        </authorList>
    </citation>
    <scope>NUCLEOTIDE SEQUENCE [LARGE SCALE GENOMIC DNA]</scope>
    <source>
        <strain evidence="9">W97</strain>
    </source>
</reference>
<dbReference type="PANTHER" id="PTHR43004">
    <property type="entry name" value="TRK SYSTEM POTASSIUM UPTAKE PROTEIN"/>
    <property type="match status" value="1"/>
</dbReference>
<dbReference type="EMBL" id="DF977505">
    <property type="protein sequence ID" value="GAP91334.1"/>
    <property type="molecule type" value="Genomic_DNA"/>
</dbReference>
<keyword evidence="7" id="KW-0472">Membrane</keyword>
<comment type="subcellular location">
    <subcellularLocation>
        <location evidence="2">Membrane</location>
        <topology evidence="2">Multi-pass membrane protein</topology>
    </subcellularLocation>
</comment>
<comment type="pathway">
    <text evidence="3">Secondary metabolite biosynthesis.</text>
</comment>
<evidence type="ECO:0000259" key="8">
    <source>
        <dbReference type="PROSITE" id="PS50850"/>
    </source>
</evidence>
<dbReference type="SUPFAM" id="SSF54373">
    <property type="entry name" value="FAD-linked reductases, C-terminal domain"/>
    <property type="match status" value="1"/>
</dbReference>
<dbReference type="Gene3D" id="1.20.1250.20">
    <property type="entry name" value="MFS general substrate transporter like domains"/>
    <property type="match status" value="1"/>
</dbReference>
<dbReference type="Pfam" id="PF01494">
    <property type="entry name" value="FAD_binding_3"/>
    <property type="match status" value="1"/>
</dbReference>
<sequence>MEETVDLAIIGGGPTGLLSALLARRQGLSVCIIDAKPAVLDLGRADALNARTQQYFEVSGVLDELLPQGLKCNTSSTFAEGEFKSQQNKWWTSIQHCAHPNFLMIGQPQIEKAIADHLDIPVHYGERVVSVSETRGGASILTDRQRKVHCKYAIAADGARSTMRSALGIEFTGTKPEMIWAVLDTFIDTDFPECPEIITFQLNEQSRVSWIPRERGMARFYILLDGEITQQRAEDSIREHMAPHRIDFVKTEWFSTFDVKERLASTFISKEEGRIFLAGDAAHVHSVNGGQGLNTGVADAFALSWRLAMAIKHPSLTPESRSKLLQSYDTERRLVAKEVIDIAAKLVRDTKMTAKKYVGTIEKNAGYITGMGVSYDGLGSSMVIESEQAIWEAGKRCPDILISKVGSDGEKRLYSTVPYGKFLVLQLGTARTPPARFEEEAIHFTLLPRDAQREKADNLEETWVADGQAFPPNVVSGEGSLVVIVRPDMYIAYVGDGGWLETSKSSLVQGLLDQSDAPAPPLSTDKPEAEEIAKSKTDSKPWLQILGAFFLYFNTWGLISSYGSFQAFYEVDLLSDQTPFVISIIGSLQTFLMVFLGFVTGPIYDAGYFRYLLTAGSFFVTLGTLSQSFCTQYWQLLLAQGVAVGIGCGCFIILSVAIPSMWFTTKLPLANGIAASGSGVGGIILPILIRNLLPKVGFGWTVRVITLIIIVTLGISNIILRGPSGSKQRRKLIHRSSLSDWPYVTFVIGCCCVFLGIYTPFFYIQSYAISRELSSPNTSFYIVAAMNLSSIFGRIIPNFFTHLVGPLLMIMATSVTLLATAFGFIGAQSIATVFAVAVVYGFFTGTFFALQPTVFVRLTKDMRFMGTRFGMAFSVMSISLLFGPPIAGALQRVYGYEASWIWSGATMLLGTGVFIFSFYLSQRK</sequence>
<feature type="transmembrane region" description="Helical" evidence="7">
    <location>
        <begin position="830"/>
        <end position="850"/>
    </location>
</feature>
<dbReference type="GO" id="GO:0022857">
    <property type="term" value="F:transmembrane transporter activity"/>
    <property type="evidence" value="ECO:0007669"/>
    <property type="project" value="InterPro"/>
</dbReference>
<feature type="transmembrane region" description="Helical" evidence="7">
    <location>
        <begin position="900"/>
        <end position="920"/>
    </location>
</feature>
<accession>A0A1W2TS44</accession>
<dbReference type="Pfam" id="PF07690">
    <property type="entry name" value="MFS_1"/>
    <property type="match status" value="1"/>
</dbReference>
<feature type="transmembrane region" description="Helical" evidence="7">
    <location>
        <begin position="635"/>
        <end position="657"/>
    </location>
</feature>
<keyword evidence="5" id="KW-0274">FAD</keyword>
<keyword evidence="9" id="KW-0503">Monooxygenase</keyword>
<dbReference type="GO" id="GO:0016709">
    <property type="term" value="F:oxidoreductase activity, acting on paired donors, with incorporation or reduction of molecular oxygen, NAD(P)H as one donor, and incorporation of one atom of oxygen"/>
    <property type="evidence" value="ECO:0007669"/>
    <property type="project" value="UniProtKB-ARBA"/>
</dbReference>
<feature type="domain" description="Major facilitator superfamily (MFS) profile" evidence="8">
    <location>
        <begin position="744"/>
        <end position="924"/>
    </location>
</feature>
<keyword evidence="4" id="KW-0285">Flavoprotein</keyword>
<protein>
    <submittedName>
        <fullName evidence="9">Putative FAD monooxygenase</fullName>
    </submittedName>
</protein>
<evidence type="ECO:0000256" key="3">
    <source>
        <dbReference type="ARBA" id="ARBA00005179"/>
    </source>
</evidence>
<keyword evidence="10" id="KW-1185">Reference proteome</keyword>
<keyword evidence="7" id="KW-1133">Transmembrane helix</keyword>
<name>A0A1W2TS44_ROSNE</name>
<dbReference type="PROSITE" id="PS50850">
    <property type="entry name" value="MFS"/>
    <property type="match status" value="1"/>
</dbReference>